<dbReference type="HAMAP" id="MF_01328_B">
    <property type="entry name" value="Ribosomal_uL4_B"/>
    <property type="match status" value="1"/>
</dbReference>
<comment type="function">
    <text evidence="5">Forms part of the polypeptide exit tunnel.</text>
</comment>
<feature type="region of interest" description="Disordered" evidence="6">
    <location>
        <begin position="1"/>
        <end position="23"/>
    </location>
</feature>
<dbReference type="AlphaFoldDB" id="A0A2H0KSL8"/>
<dbReference type="InterPro" id="IPR023574">
    <property type="entry name" value="Ribosomal_uL4_dom_sf"/>
</dbReference>
<dbReference type="GO" id="GO:0006412">
    <property type="term" value="P:translation"/>
    <property type="evidence" value="ECO:0007669"/>
    <property type="project" value="UniProtKB-UniRule"/>
</dbReference>
<dbReference type="Proteomes" id="UP000229317">
    <property type="component" value="Unassembled WGS sequence"/>
</dbReference>
<keyword evidence="5" id="KW-0699">rRNA-binding</keyword>
<keyword evidence="5" id="KW-0694">RNA-binding</keyword>
<evidence type="ECO:0000256" key="5">
    <source>
        <dbReference type="HAMAP-Rule" id="MF_01328"/>
    </source>
</evidence>
<sequence>MSPVKFKTKRVTKVRKTKKNTAGPSTKLGVNLELAVFNQEGKEVEKIKLPEKIFGLKLNPDLVKQAYEAQMSQARIPYAHTKDRGEVRGGGKKPWRQKGTGRARHGSIRSPIWRGGGATFGPRKERIFARNINKKMRRAALLMVLSGKARDNEIVILDDLKLEAPKTKLMAQVIKNLGSIKNDLGKGALVVMSEKNENITRAAKNIPKFMTIGAQNLNIVDLLNYKYILMPRGAIEIIEKTFVK</sequence>
<comment type="subunit">
    <text evidence="5">Part of the 50S ribosomal subunit.</text>
</comment>
<dbReference type="InterPro" id="IPR013005">
    <property type="entry name" value="Ribosomal_uL4-like"/>
</dbReference>
<evidence type="ECO:0000313" key="7">
    <source>
        <dbReference type="EMBL" id="PIQ75142.1"/>
    </source>
</evidence>
<dbReference type="GO" id="GO:0019843">
    <property type="term" value="F:rRNA binding"/>
    <property type="evidence" value="ECO:0007669"/>
    <property type="project" value="UniProtKB-UniRule"/>
</dbReference>
<protein>
    <recommendedName>
        <fullName evidence="4 5">Large ribosomal subunit protein uL4</fullName>
    </recommendedName>
</protein>
<proteinExistence type="inferred from homology"/>
<reference evidence="7 8" key="1">
    <citation type="submission" date="2017-09" db="EMBL/GenBank/DDBJ databases">
        <title>Depth-based differentiation of microbial function through sediment-hosted aquifers and enrichment of novel symbionts in the deep terrestrial subsurface.</title>
        <authorList>
            <person name="Probst A.J."/>
            <person name="Ladd B."/>
            <person name="Jarett J.K."/>
            <person name="Geller-Mcgrath D.E."/>
            <person name="Sieber C.M."/>
            <person name="Emerson J.B."/>
            <person name="Anantharaman K."/>
            <person name="Thomas B.C."/>
            <person name="Malmstrom R."/>
            <person name="Stieglmeier M."/>
            <person name="Klingl A."/>
            <person name="Woyke T."/>
            <person name="Ryan C.M."/>
            <person name="Banfield J.F."/>
        </authorList>
    </citation>
    <scope>NUCLEOTIDE SEQUENCE [LARGE SCALE GENOMIC DNA]</scope>
    <source>
        <strain evidence="7">CG11_big_fil_rev_8_21_14_0_20_40_15</strain>
    </source>
</reference>
<evidence type="ECO:0000256" key="3">
    <source>
        <dbReference type="ARBA" id="ARBA00023274"/>
    </source>
</evidence>
<dbReference type="PANTHER" id="PTHR10746">
    <property type="entry name" value="50S RIBOSOMAL PROTEIN L4"/>
    <property type="match status" value="1"/>
</dbReference>
<keyword evidence="2 5" id="KW-0689">Ribosomal protein</keyword>
<feature type="region of interest" description="Disordered" evidence="6">
    <location>
        <begin position="83"/>
        <end position="115"/>
    </location>
</feature>
<organism evidence="7 8">
    <name type="scientific">Candidatus Portnoybacteria bacterium CG11_big_fil_rev_8_21_14_0_20_40_15</name>
    <dbReference type="NCBI Taxonomy" id="1974817"/>
    <lineage>
        <taxon>Bacteria</taxon>
        <taxon>Candidatus Portnoyibacteriota</taxon>
    </lineage>
</organism>
<feature type="compositionally biased region" description="Basic residues" evidence="6">
    <location>
        <begin position="1"/>
        <end position="19"/>
    </location>
</feature>
<comment type="caution">
    <text evidence="7">The sequence shown here is derived from an EMBL/GenBank/DDBJ whole genome shotgun (WGS) entry which is preliminary data.</text>
</comment>
<keyword evidence="3 5" id="KW-0687">Ribonucleoprotein</keyword>
<evidence type="ECO:0000256" key="1">
    <source>
        <dbReference type="ARBA" id="ARBA00010528"/>
    </source>
</evidence>
<evidence type="ECO:0000256" key="2">
    <source>
        <dbReference type="ARBA" id="ARBA00022980"/>
    </source>
</evidence>
<name>A0A2H0KSL8_9BACT</name>
<dbReference type="Pfam" id="PF00573">
    <property type="entry name" value="Ribosomal_L4"/>
    <property type="match status" value="1"/>
</dbReference>
<comment type="similarity">
    <text evidence="1 5">Belongs to the universal ribosomal protein uL4 family.</text>
</comment>
<dbReference type="PANTHER" id="PTHR10746:SF6">
    <property type="entry name" value="LARGE RIBOSOMAL SUBUNIT PROTEIN UL4M"/>
    <property type="match status" value="1"/>
</dbReference>
<feature type="compositionally biased region" description="Basic residues" evidence="6">
    <location>
        <begin position="90"/>
        <end position="107"/>
    </location>
</feature>
<comment type="function">
    <text evidence="5">One of the primary rRNA binding proteins, this protein initially binds near the 5'-end of the 23S rRNA. It is important during the early stages of 50S assembly. It makes multiple contacts with different domains of the 23S rRNA in the assembled 50S subunit and ribosome.</text>
</comment>
<dbReference type="NCBIfam" id="TIGR03953">
    <property type="entry name" value="rplD_bact"/>
    <property type="match status" value="1"/>
</dbReference>
<dbReference type="SUPFAM" id="SSF52166">
    <property type="entry name" value="Ribosomal protein L4"/>
    <property type="match status" value="1"/>
</dbReference>
<dbReference type="GO" id="GO:1990904">
    <property type="term" value="C:ribonucleoprotein complex"/>
    <property type="evidence" value="ECO:0007669"/>
    <property type="project" value="UniProtKB-KW"/>
</dbReference>
<dbReference type="GO" id="GO:0003735">
    <property type="term" value="F:structural constituent of ribosome"/>
    <property type="evidence" value="ECO:0007669"/>
    <property type="project" value="InterPro"/>
</dbReference>
<dbReference type="Gene3D" id="3.40.1370.10">
    <property type="match status" value="1"/>
</dbReference>
<dbReference type="InterPro" id="IPR002136">
    <property type="entry name" value="Ribosomal_uL4"/>
</dbReference>
<evidence type="ECO:0000313" key="8">
    <source>
        <dbReference type="Proteomes" id="UP000229317"/>
    </source>
</evidence>
<accession>A0A2H0KSL8</accession>
<evidence type="ECO:0000256" key="4">
    <source>
        <dbReference type="ARBA" id="ARBA00035244"/>
    </source>
</evidence>
<dbReference type="EMBL" id="PCVO01000044">
    <property type="protein sequence ID" value="PIQ75142.1"/>
    <property type="molecule type" value="Genomic_DNA"/>
</dbReference>
<gene>
    <name evidence="5" type="primary">rplD</name>
    <name evidence="7" type="ORF">COV84_02855</name>
</gene>
<dbReference type="GO" id="GO:0005840">
    <property type="term" value="C:ribosome"/>
    <property type="evidence" value="ECO:0007669"/>
    <property type="project" value="UniProtKB-KW"/>
</dbReference>
<evidence type="ECO:0000256" key="6">
    <source>
        <dbReference type="SAM" id="MobiDB-lite"/>
    </source>
</evidence>